<dbReference type="GO" id="GO:0003824">
    <property type="term" value="F:catalytic activity"/>
    <property type="evidence" value="ECO:0007669"/>
    <property type="project" value="InterPro"/>
</dbReference>
<dbReference type="InterPro" id="IPR013785">
    <property type="entry name" value="Aldolase_TIM"/>
</dbReference>
<keyword evidence="9" id="KW-1185">Reference proteome</keyword>
<evidence type="ECO:0000256" key="4">
    <source>
        <dbReference type="ARBA" id="ARBA00023014"/>
    </source>
</evidence>
<dbReference type="SUPFAM" id="SSF102114">
    <property type="entry name" value="Radical SAM enzymes"/>
    <property type="match status" value="1"/>
</dbReference>
<dbReference type="Gene3D" id="3.20.20.70">
    <property type="entry name" value="Aldolase class I"/>
    <property type="match status" value="1"/>
</dbReference>
<dbReference type="InterPro" id="IPR007197">
    <property type="entry name" value="rSAM"/>
</dbReference>
<evidence type="ECO:0000256" key="1">
    <source>
        <dbReference type="ARBA" id="ARBA00022691"/>
    </source>
</evidence>
<dbReference type="InterPro" id="IPR058240">
    <property type="entry name" value="rSAM_sf"/>
</dbReference>
<dbReference type="CDD" id="cd01335">
    <property type="entry name" value="Radical_SAM"/>
    <property type="match status" value="1"/>
</dbReference>
<dbReference type="InterPro" id="IPR050377">
    <property type="entry name" value="Radical_SAM_PqqE_MftC-like"/>
</dbReference>
<dbReference type="SFLD" id="SFLDG01067">
    <property type="entry name" value="SPASM/twitch_domain_containing"/>
    <property type="match status" value="1"/>
</dbReference>
<comment type="caution">
    <text evidence="6">The sequence shown here is derived from an EMBL/GenBank/DDBJ whole genome shotgun (WGS) entry which is preliminary data.</text>
</comment>
<dbReference type="SFLD" id="SFLDS00029">
    <property type="entry name" value="Radical_SAM"/>
    <property type="match status" value="1"/>
</dbReference>
<dbReference type="EMBL" id="NIPK01000032">
    <property type="protein sequence ID" value="RIZ50186.1"/>
    <property type="molecule type" value="Genomic_DNA"/>
</dbReference>
<dbReference type="Pfam" id="PF13186">
    <property type="entry name" value="SPASM"/>
    <property type="match status" value="1"/>
</dbReference>
<dbReference type="Proteomes" id="UP000266198">
    <property type="component" value="Unassembled WGS sequence"/>
</dbReference>
<name>A0AAX0QWT2_9STAP</name>
<dbReference type="PANTHER" id="PTHR11228:SF7">
    <property type="entry name" value="PQQA PEPTIDE CYCLASE"/>
    <property type="match status" value="1"/>
</dbReference>
<dbReference type="Proteomes" id="UP000217473">
    <property type="component" value="Unassembled WGS sequence"/>
</dbReference>
<gene>
    <name evidence="6" type="ORF">B5C07_02420</name>
    <name evidence="7" type="ORF">CDL68_11780</name>
</gene>
<evidence type="ECO:0000256" key="2">
    <source>
        <dbReference type="ARBA" id="ARBA00022723"/>
    </source>
</evidence>
<reference evidence="6 8" key="1">
    <citation type="journal article" date="2017" name="PLoS ONE">
        <title>Development of a real-time PCR for detection of Staphylococcus pseudintermedius using a novel automated comparison of whole-genome sequences.</title>
        <authorList>
            <person name="Verstappen K.M."/>
            <person name="Huijbregts L."/>
            <person name="Spaninks M."/>
            <person name="Wagenaar J.A."/>
            <person name="Fluit A.C."/>
            <person name="Duim B."/>
        </authorList>
    </citation>
    <scope>NUCLEOTIDE SEQUENCE [LARGE SCALE GENOMIC DNA]</scope>
    <source>
        <strain evidence="6 8">15S02591-1</strain>
    </source>
</reference>
<reference evidence="7 9" key="2">
    <citation type="submission" date="2017-06" db="EMBL/GenBank/DDBJ databases">
        <title>Identification of a new gene, sdsY, involved in staphylococcal internalization in non-professional phagocytic cells (NPPCs).</title>
        <authorList>
            <person name="Maali Y."/>
            <person name="Martins-Simoes P."/>
            <person name="Trouillet-Assant S."/>
            <person name="Laurent F."/>
            <person name="Diot A."/>
            <person name="Verhoeven P."/>
            <person name="Bouvard D."/>
            <person name="Vandenesch F."/>
            <person name="Bes M."/>
        </authorList>
    </citation>
    <scope>NUCLEOTIDE SEQUENCE [LARGE SCALE GENOMIC DNA]</scope>
    <source>
        <strain evidence="7 9">Heidy</strain>
    </source>
</reference>
<dbReference type="InterPro" id="IPR023885">
    <property type="entry name" value="4Fe4S-binding_SPASM_dom"/>
</dbReference>
<organism evidence="6 8">
    <name type="scientific">Staphylococcus delphini</name>
    <dbReference type="NCBI Taxonomy" id="53344"/>
    <lineage>
        <taxon>Bacteria</taxon>
        <taxon>Bacillati</taxon>
        <taxon>Bacillota</taxon>
        <taxon>Bacilli</taxon>
        <taxon>Bacillales</taxon>
        <taxon>Staphylococcaceae</taxon>
        <taxon>Staphylococcus</taxon>
        <taxon>Staphylococcus intermedius group</taxon>
    </lineage>
</organism>
<evidence type="ECO:0000256" key="3">
    <source>
        <dbReference type="ARBA" id="ARBA00023004"/>
    </source>
</evidence>
<dbReference type="EMBL" id="MWUR01000003">
    <property type="protein sequence ID" value="PCF51802.1"/>
    <property type="molecule type" value="Genomic_DNA"/>
</dbReference>
<dbReference type="GO" id="GO:0051536">
    <property type="term" value="F:iron-sulfur cluster binding"/>
    <property type="evidence" value="ECO:0007669"/>
    <property type="project" value="UniProtKB-KW"/>
</dbReference>
<evidence type="ECO:0000313" key="8">
    <source>
        <dbReference type="Proteomes" id="UP000217473"/>
    </source>
</evidence>
<sequence length="401" mass="46532">MFIAEDLLFITADSKYLIYSGSYHKALIVDSEIFANLHKRNCKYFSQKYLDKDILEKLIKHGMIFKSYTDYVINNYYNSTFKFRSTDISINTVYFHVTQRCNLKCSYCYNKDNLNKADMLKTDTVKSIIDKLVKINVKHINFTGGEILLRKDIEEIVKYTYEKGISIDILTNGLLLSKRKNLYKYVDKFIISLDTLISENNKRIGLEIDKLLSNLNNIPSEYKNKISIRSVVFKDSKDWIDVKNHIEKTLKMQHIKVPFIPNSQEEINYMPDMNCFVNDEDNCILSGATCGASYKILAIDSDGCVYPCQTMINKKFKLANILKENWIEELKNSLLVRRFQNRSVNTILECSTCNIRYMCGGGCSAIAENLYGDMSENSKIFCEFQKKVAYNKLKNVVKKYG</sequence>
<evidence type="ECO:0000313" key="9">
    <source>
        <dbReference type="Proteomes" id="UP000266198"/>
    </source>
</evidence>
<dbReference type="NCBIfam" id="TIGR04085">
    <property type="entry name" value="rSAM_more_4Fe4S"/>
    <property type="match status" value="1"/>
</dbReference>
<evidence type="ECO:0000313" key="6">
    <source>
        <dbReference type="EMBL" id="PCF51802.1"/>
    </source>
</evidence>
<evidence type="ECO:0000313" key="7">
    <source>
        <dbReference type="EMBL" id="RIZ50186.1"/>
    </source>
</evidence>
<dbReference type="GO" id="GO:0046872">
    <property type="term" value="F:metal ion binding"/>
    <property type="evidence" value="ECO:0007669"/>
    <property type="project" value="UniProtKB-KW"/>
</dbReference>
<evidence type="ECO:0000259" key="5">
    <source>
        <dbReference type="PROSITE" id="PS51918"/>
    </source>
</evidence>
<keyword evidence="2" id="KW-0479">Metal-binding</keyword>
<feature type="domain" description="Radical SAM core" evidence="5">
    <location>
        <begin position="85"/>
        <end position="300"/>
    </location>
</feature>
<dbReference type="PANTHER" id="PTHR11228">
    <property type="entry name" value="RADICAL SAM DOMAIN PROTEIN"/>
    <property type="match status" value="1"/>
</dbReference>
<dbReference type="PROSITE" id="PS51918">
    <property type="entry name" value="RADICAL_SAM"/>
    <property type="match status" value="1"/>
</dbReference>
<dbReference type="RefSeq" id="WP_096596230.1">
    <property type="nucleotide sequence ID" value="NZ_LR134263.1"/>
</dbReference>
<accession>A0AAX0QWT2</accession>
<protein>
    <recommendedName>
        <fullName evidence="5">Radical SAM core domain-containing protein</fullName>
    </recommendedName>
</protein>
<proteinExistence type="predicted"/>
<dbReference type="Pfam" id="PF04055">
    <property type="entry name" value="Radical_SAM"/>
    <property type="match status" value="1"/>
</dbReference>
<keyword evidence="1" id="KW-0949">S-adenosyl-L-methionine</keyword>
<dbReference type="SFLD" id="SFLDG01386">
    <property type="entry name" value="main_SPASM_domain-containing"/>
    <property type="match status" value="1"/>
</dbReference>
<dbReference type="AlphaFoldDB" id="A0AAX0QWT2"/>
<keyword evidence="3" id="KW-0408">Iron</keyword>
<keyword evidence="4" id="KW-0411">Iron-sulfur</keyword>